<comment type="caution">
    <text evidence="3">The sequence shown here is derived from an EMBL/GenBank/DDBJ whole genome shotgun (WGS) entry which is preliminary data.</text>
</comment>
<organism evidence="3 4">
    <name type="scientific">Planococcus donghaensis MPA1U2</name>
    <dbReference type="NCBI Taxonomy" id="933115"/>
    <lineage>
        <taxon>Bacteria</taxon>
        <taxon>Bacillati</taxon>
        <taxon>Bacillota</taxon>
        <taxon>Bacilli</taxon>
        <taxon>Bacillales</taxon>
        <taxon>Caryophanaceae</taxon>
        <taxon>Planococcus</taxon>
    </lineage>
</organism>
<feature type="transmembrane region" description="Helical" evidence="1">
    <location>
        <begin position="12"/>
        <end position="29"/>
    </location>
</feature>
<keyword evidence="1" id="KW-0472">Membrane</keyword>
<dbReference type="InterPro" id="IPR012340">
    <property type="entry name" value="NA-bd_OB-fold"/>
</dbReference>
<feature type="transmembrane region" description="Helical" evidence="1">
    <location>
        <begin position="41"/>
        <end position="61"/>
    </location>
</feature>
<dbReference type="OrthoDB" id="1683445at2"/>
<evidence type="ECO:0000256" key="1">
    <source>
        <dbReference type="SAM" id="Phobius"/>
    </source>
</evidence>
<name>E7RCU8_9BACL</name>
<dbReference type="Gene3D" id="2.40.50.140">
    <property type="entry name" value="Nucleic acid-binding proteins"/>
    <property type="match status" value="1"/>
</dbReference>
<reference evidence="3 4" key="1">
    <citation type="journal article" date="2011" name="J. Bacteriol.">
        <title>The Draft Genome of Planococcus donghaensis MPA1U2 Reveals Nonsporulation Pathways Controlled by a Conserved Spo0A Regulon.</title>
        <authorList>
            <person name="Pearson M.D."/>
            <person name="Noller H.F."/>
        </authorList>
    </citation>
    <scope>NUCLEOTIDE SEQUENCE [LARGE SCALE GENOMIC DNA]</scope>
    <source>
        <strain evidence="3 4">MPA1U2</strain>
    </source>
</reference>
<dbReference type="RefSeq" id="WP_008428165.1">
    <property type="nucleotide sequence ID" value="NZ_AEPB01000003.1"/>
</dbReference>
<sequence length="183" mass="20088">MGLFGMPMEQLYMYILLVAGALTVLCVFFGEAVEFKSAWPLFSPIVILAFVTFGSAIGFLLETATAFNEWSVLWISILAAGFLDLLLYFLILLPVSSATSAHSEESLSGQVATVSVPIPKDGYGEVLIETYSGVILRRAAGYNNEAIAQDEKVMIVEVSEGTFYVQIYGSLDFREKTKWANDI</sequence>
<feature type="domain" description="Membrane protein NfeD2 N-terminal transmembrane" evidence="2">
    <location>
        <begin position="7"/>
        <end position="98"/>
    </location>
</feature>
<evidence type="ECO:0000313" key="3">
    <source>
        <dbReference type="EMBL" id="EGA91162.1"/>
    </source>
</evidence>
<dbReference type="Pfam" id="PF25842">
    <property type="entry name" value="NfeD_TM"/>
    <property type="match status" value="1"/>
</dbReference>
<keyword evidence="1" id="KW-0812">Transmembrane</keyword>
<accession>E7RCU8</accession>
<dbReference type="eggNOG" id="COG1585">
    <property type="taxonomic scope" value="Bacteria"/>
</dbReference>
<keyword evidence="1" id="KW-1133">Transmembrane helix</keyword>
<dbReference type="EMBL" id="AEPB01000003">
    <property type="protein sequence ID" value="EGA91162.1"/>
    <property type="molecule type" value="Genomic_DNA"/>
</dbReference>
<dbReference type="Proteomes" id="UP000003052">
    <property type="component" value="Unassembled WGS sequence"/>
</dbReference>
<gene>
    <name evidence="3" type="ORF">GPDM_01345</name>
</gene>
<protein>
    <recommendedName>
        <fullName evidence="2">Membrane protein NfeD2 N-terminal transmembrane domain-containing protein</fullName>
    </recommendedName>
</protein>
<evidence type="ECO:0000313" key="4">
    <source>
        <dbReference type="Proteomes" id="UP000003052"/>
    </source>
</evidence>
<feature type="transmembrane region" description="Helical" evidence="1">
    <location>
        <begin position="73"/>
        <end position="93"/>
    </location>
</feature>
<proteinExistence type="predicted"/>
<dbReference type="AlphaFoldDB" id="E7RCU8"/>
<dbReference type="InterPro" id="IPR058653">
    <property type="entry name" value="NfeD2_TM"/>
</dbReference>
<evidence type="ECO:0000259" key="2">
    <source>
        <dbReference type="Pfam" id="PF25842"/>
    </source>
</evidence>